<sequence>MHDRRVATAGSAARAWLGLLMLGAGVSACSSGTATETGRALYEQNCQSCHRSISVFADMEPARLQAELAAPALRKHRFRLSLEEQQALLDYLRSGR</sequence>
<dbReference type="PROSITE" id="PS51257">
    <property type="entry name" value="PROKAR_LIPOPROTEIN"/>
    <property type="match status" value="1"/>
</dbReference>
<name>A0A1Z4VTD5_9GAMM</name>
<dbReference type="PROSITE" id="PS51007">
    <property type="entry name" value="CYTC"/>
    <property type="match status" value="1"/>
</dbReference>
<dbReference type="AlphaFoldDB" id="A0A1Z4VTD5"/>
<dbReference type="InterPro" id="IPR036909">
    <property type="entry name" value="Cyt_c-like_dom_sf"/>
</dbReference>
<evidence type="ECO:0000313" key="7">
    <source>
        <dbReference type="Proteomes" id="UP000218765"/>
    </source>
</evidence>
<evidence type="ECO:0000256" key="1">
    <source>
        <dbReference type="ARBA" id="ARBA00022617"/>
    </source>
</evidence>
<dbReference type="EMBL" id="AP018052">
    <property type="protein sequence ID" value="BAZ94662.1"/>
    <property type="molecule type" value="Genomic_DNA"/>
</dbReference>
<dbReference type="GO" id="GO:0009055">
    <property type="term" value="F:electron transfer activity"/>
    <property type="evidence" value="ECO:0007669"/>
    <property type="project" value="InterPro"/>
</dbReference>
<dbReference type="Proteomes" id="UP000218765">
    <property type="component" value="Chromosome"/>
</dbReference>
<keyword evidence="2 4" id="KW-0479">Metal-binding</keyword>
<evidence type="ECO:0000256" key="2">
    <source>
        <dbReference type="ARBA" id="ARBA00022723"/>
    </source>
</evidence>
<dbReference type="GO" id="GO:0046872">
    <property type="term" value="F:metal ion binding"/>
    <property type="evidence" value="ECO:0007669"/>
    <property type="project" value="UniProtKB-KW"/>
</dbReference>
<evidence type="ECO:0000256" key="4">
    <source>
        <dbReference type="PROSITE-ProRule" id="PRU00433"/>
    </source>
</evidence>
<feature type="domain" description="Cytochrome c" evidence="5">
    <location>
        <begin position="33"/>
        <end position="96"/>
    </location>
</feature>
<gene>
    <name evidence="6" type="ORF">FOKN1_2288</name>
</gene>
<accession>A0A1Z4VTD5</accession>
<evidence type="ECO:0000256" key="3">
    <source>
        <dbReference type="ARBA" id="ARBA00023004"/>
    </source>
</evidence>
<keyword evidence="1 4" id="KW-0349">Heme</keyword>
<evidence type="ECO:0000313" key="6">
    <source>
        <dbReference type="EMBL" id="BAZ94662.1"/>
    </source>
</evidence>
<keyword evidence="3 4" id="KW-0408">Iron</keyword>
<dbReference type="KEGG" id="ttc:FOKN1_2288"/>
<organism evidence="6 7">
    <name type="scientific">Thiohalobacter thiocyanaticus</name>
    <dbReference type="NCBI Taxonomy" id="585455"/>
    <lineage>
        <taxon>Bacteria</taxon>
        <taxon>Pseudomonadati</taxon>
        <taxon>Pseudomonadota</taxon>
        <taxon>Gammaproteobacteria</taxon>
        <taxon>Thiohalobacterales</taxon>
        <taxon>Thiohalobacteraceae</taxon>
        <taxon>Thiohalobacter</taxon>
    </lineage>
</organism>
<proteinExistence type="predicted"/>
<dbReference type="GO" id="GO:0020037">
    <property type="term" value="F:heme binding"/>
    <property type="evidence" value="ECO:0007669"/>
    <property type="project" value="InterPro"/>
</dbReference>
<reference evidence="6 7" key="1">
    <citation type="submission" date="2017-05" db="EMBL/GenBank/DDBJ databases">
        <title>Thiocyanate degradation by Thiohalobacter thiocyanaticus FOKN1.</title>
        <authorList>
            <person name="Oshiki M."/>
            <person name="Fukushima T."/>
            <person name="Kawano S."/>
            <person name="Nakagawa J."/>
        </authorList>
    </citation>
    <scope>NUCLEOTIDE SEQUENCE [LARGE SCALE GENOMIC DNA]</scope>
    <source>
        <strain evidence="6 7">FOKN1</strain>
    </source>
</reference>
<dbReference type="InterPro" id="IPR009056">
    <property type="entry name" value="Cyt_c-like_dom"/>
</dbReference>
<dbReference type="SUPFAM" id="SSF46626">
    <property type="entry name" value="Cytochrome c"/>
    <property type="match status" value="1"/>
</dbReference>
<protein>
    <submittedName>
        <fullName evidence="6">Cytochrome c, mono-and diheme variants</fullName>
    </submittedName>
</protein>
<evidence type="ECO:0000259" key="5">
    <source>
        <dbReference type="PROSITE" id="PS51007"/>
    </source>
</evidence>
<keyword evidence="7" id="KW-1185">Reference proteome</keyword>